<dbReference type="EMBL" id="CAXAMM010043873">
    <property type="protein sequence ID" value="CAK9112119.1"/>
    <property type="molecule type" value="Genomic_DNA"/>
</dbReference>
<feature type="signal peptide" evidence="2">
    <location>
        <begin position="1"/>
        <end position="20"/>
    </location>
</feature>
<feature type="compositionally biased region" description="Acidic residues" evidence="1">
    <location>
        <begin position="52"/>
        <end position="62"/>
    </location>
</feature>
<name>A0ABP0SIA5_9DINO</name>
<proteinExistence type="predicted"/>
<gene>
    <name evidence="3" type="ORF">SCF082_LOCUS51995</name>
</gene>
<keyword evidence="2" id="KW-0732">Signal</keyword>
<comment type="caution">
    <text evidence="3">The sequence shown here is derived from an EMBL/GenBank/DDBJ whole genome shotgun (WGS) entry which is preliminary data.</text>
</comment>
<keyword evidence="4" id="KW-1185">Reference proteome</keyword>
<dbReference type="Proteomes" id="UP001642464">
    <property type="component" value="Unassembled WGS sequence"/>
</dbReference>
<feature type="region of interest" description="Disordered" evidence="1">
    <location>
        <begin position="49"/>
        <end position="70"/>
    </location>
</feature>
<feature type="chain" id="PRO_5046807626" evidence="2">
    <location>
        <begin position="21"/>
        <end position="126"/>
    </location>
</feature>
<evidence type="ECO:0000313" key="3">
    <source>
        <dbReference type="EMBL" id="CAK9112119.1"/>
    </source>
</evidence>
<evidence type="ECO:0000313" key="4">
    <source>
        <dbReference type="Proteomes" id="UP001642464"/>
    </source>
</evidence>
<evidence type="ECO:0000256" key="2">
    <source>
        <dbReference type="SAM" id="SignalP"/>
    </source>
</evidence>
<accession>A0ABP0SIA5</accession>
<protein>
    <submittedName>
        <fullName evidence="3">Uncharacterized protein</fullName>
    </submittedName>
</protein>
<organism evidence="3 4">
    <name type="scientific">Durusdinium trenchii</name>
    <dbReference type="NCBI Taxonomy" id="1381693"/>
    <lineage>
        <taxon>Eukaryota</taxon>
        <taxon>Sar</taxon>
        <taxon>Alveolata</taxon>
        <taxon>Dinophyceae</taxon>
        <taxon>Suessiales</taxon>
        <taxon>Symbiodiniaceae</taxon>
        <taxon>Durusdinium</taxon>
    </lineage>
</organism>
<sequence length="126" mass="13631">MGFVSLSTEWIWLFAIRAIAFDITSKPPGQVAQLAAAAELLCLRRPLTSAETEAEPDMEPEAGDEKPVAKPVKEQVLSSSEVAKVLLQRLPAFRLGLAAETLSEVLRLSEASRGEGTRSRGNIPDE</sequence>
<reference evidence="3 4" key="1">
    <citation type="submission" date="2024-02" db="EMBL/GenBank/DDBJ databases">
        <authorList>
            <person name="Chen Y."/>
            <person name="Shah S."/>
            <person name="Dougan E. K."/>
            <person name="Thang M."/>
            <person name="Chan C."/>
        </authorList>
    </citation>
    <scope>NUCLEOTIDE SEQUENCE [LARGE SCALE GENOMIC DNA]</scope>
</reference>
<evidence type="ECO:0000256" key="1">
    <source>
        <dbReference type="SAM" id="MobiDB-lite"/>
    </source>
</evidence>